<dbReference type="EMBL" id="JADDUC020000031">
    <property type="protein sequence ID" value="KAI1230233.1"/>
    <property type="molecule type" value="Genomic_DNA"/>
</dbReference>
<evidence type="ECO:0000256" key="1">
    <source>
        <dbReference type="SAM" id="MobiDB-lite"/>
    </source>
</evidence>
<reference evidence="3 4" key="2">
    <citation type="journal article" date="2021" name="J. Hered.">
        <title>Feather Gene Expression Elucidates the Developmental Basis of Plumage Iridescence in African Starlings.</title>
        <authorList>
            <person name="Rubenstein D.R."/>
            <person name="Corvelo A."/>
            <person name="MacManes M.D."/>
            <person name="Maia R."/>
            <person name="Narzisi G."/>
            <person name="Rousaki A."/>
            <person name="Vandenabeele P."/>
            <person name="Shawkey M.D."/>
            <person name="Solomon J."/>
        </authorList>
    </citation>
    <scope>NUCLEOTIDE SEQUENCE [LARGE SCALE GENOMIC DNA]</scope>
    <source>
        <strain evidence="3">SS15</strain>
    </source>
</reference>
<gene>
    <name evidence="3" type="ORF">IHE44_0010198</name>
    <name evidence="2" type="ORF">IHE44_011913</name>
</gene>
<proteinExistence type="predicted"/>
<comment type="caution">
    <text evidence="2">The sequence shown here is derived from an EMBL/GenBank/DDBJ whole genome shotgun (WGS) entry which is preliminary data.</text>
</comment>
<evidence type="ECO:0000313" key="3">
    <source>
        <dbReference type="EMBL" id="KAI1230233.1"/>
    </source>
</evidence>
<evidence type="ECO:0000313" key="4">
    <source>
        <dbReference type="Proteomes" id="UP000618051"/>
    </source>
</evidence>
<feature type="region of interest" description="Disordered" evidence="1">
    <location>
        <begin position="86"/>
        <end position="105"/>
    </location>
</feature>
<reference evidence="2" key="1">
    <citation type="submission" date="2020-10" db="EMBL/GenBank/DDBJ databases">
        <title>Feather gene expression reveals the developmental basis of iridescence in African starlings.</title>
        <authorList>
            <person name="Rubenstein D.R."/>
        </authorList>
    </citation>
    <scope>NUCLEOTIDE SEQUENCE</scope>
    <source>
        <strain evidence="2">SS15</strain>
        <tissue evidence="2">Liver</tissue>
    </source>
</reference>
<accession>A0A835NE06</accession>
<dbReference type="EMBL" id="JADDUC010000566">
    <property type="protein sequence ID" value="KAG0113090.1"/>
    <property type="molecule type" value="Genomic_DNA"/>
</dbReference>
<evidence type="ECO:0000313" key="2">
    <source>
        <dbReference type="EMBL" id="KAG0113090.1"/>
    </source>
</evidence>
<dbReference type="AlphaFoldDB" id="A0A835NE06"/>
<feature type="region of interest" description="Disordered" evidence="1">
    <location>
        <begin position="1"/>
        <end position="29"/>
    </location>
</feature>
<keyword evidence="4" id="KW-1185">Reference proteome</keyword>
<name>A0A835NE06_9PASS</name>
<sequence>MAADVVPPAKSADNFLGQETLRPQNHHPMPAQWDLFASLRPSARQANGHPHCTPVAALGVRTSRRPWEFQEIPQAHKEVPLAVDRPVLEKSSQTENGYEREITLA</sequence>
<organism evidence="2">
    <name type="scientific">Lamprotornis superbus</name>
    <dbReference type="NCBI Taxonomy" id="245042"/>
    <lineage>
        <taxon>Eukaryota</taxon>
        <taxon>Metazoa</taxon>
        <taxon>Chordata</taxon>
        <taxon>Craniata</taxon>
        <taxon>Vertebrata</taxon>
        <taxon>Euteleostomi</taxon>
        <taxon>Archelosauria</taxon>
        <taxon>Archosauria</taxon>
        <taxon>Dinosauria</taxon>
        <taxon>Saurischia</taxon>
        <taxon>Theropoda</taxon>
        <taxon>Coelurosauria</taxon>
        <taxon>Aves</taxon>
        <taxon>Neognathae</taxon>
        <taxon>Neoaves</taxon>
        <taxon>Telluraves</taxon>
        <taxon>Australaves</taxon>
        <taxon>Passeriformes</taxon>
        <taxon>Sturnidae</taxon>
        <taxon>Lamprotornis</taxon>
    </lineage>
</organism>
<dbReference type="Proteomes" id="UP000618051">
    <property type="component" value="Unassembled WGS sequence"/>
</dbReference>
<protein>
    <submittedName>
        <fullName evidence="2">Uncharacterized protein</fullName>
    </submittedName>
</protein>
<reference evidence="3" key="3">
    <citation type="submission" date="2022-01" db="EMBL/GenBank/DDBJ databases">
        <authorList>
            <person name="Rubenstein D.R."/>
        </authorList>
    </citation>
    <scope>NUCLEOTIDE SEQUENCE</scope>
    <source>
        <strain evidence="3">SS15</strain>
        <tissue evidence="3">Liver</tissue>
    </source>
</reference>